<dbReference type="InterPro" id="IPR048413">
    <property type="entry name" value="Htt_C-HEAT_rpt"/>
</dbReference>
<feature type="compositionally biased region" description="Basic and acidic residues" evidence="1">
    <location>
        <begin position="169"/>
        <end position="183"/>
    </location>
</feature>
<feature type="compositionally biased region" description="Polar residues" evidence="1">
    <location>
        <begin position="200"/>
        <end position="211"/>
    </location>
</feature>
<dbReference type="VEuPathDB" id="VectorBase:ISCI023521"/>
<dbReference type="VEuPathDB" id="VectorBase:ISCP_009432"/>
<reference evidence="2" key="1">
    <citation type="submission" date="2019-04" db="EMBL/GenBank/DDBJ databases">
        <title>An insight into the mialome of Ixodes scapularis.</title>
        <authorList>
            <person name="Ribeiro J.M."/>
            <person name="Mather T.N."/>
            <person name="Karim S."/>
        </authorList>
    </citation>
    <scope>NUCLEOTIDE SEQUENCE</scope>
</reference>
<dbReference type="VEuPathDB" id="VectorBase:ISCW023521"/>
<dbReference type="Pfam" id="PF20925">
    <property type="entry name" value="Htt_bridge"/>
    <property type="match status" value="1"/>
</dbReference>
<evidence type="ECO:0000256" key="1">
    <source>
        <dbReference type="SAM" id="MobiDB-lite"/>
    </source>
</evidence>
<dbReference type="EMBL" id="GHJT01000587">
    <property type="protein sequence ID" value="MOY34558.1"/>
    <property type="molecule type" value="Transcribed_RNA"/>
</dbReference>
<proteinExistence type="predicted"/>
<evidence type="ECO:0000313" key="2">
    <source>
        <dbReference type="EMBL" id="MOY34558.1"/>
    </source>
</evidence>
<dbReference type="VEuPathDB" id="VectorBase:ISCI023520"/>
<dbReference type="PANTHER" id="PTHR10170:SF10">
    <property type="entry name" value="HUNTINGTIN"/>
    <property type="match status" value="1"/>
</dbReference>
<feature type="region of interest" description="Disordered" evidence="1">
    <location>
        <begin position="144"/>
        <end position="260"/>
    </location>
</feature>
<protein>
    <submittedName>
        <fullName evidence="2">Putative conserved secreted protein</fullName>
    </submittedName>
</protein>
<accession>A0A4D5RBV2</accession>
<feature type="region of interest" description="Disordered" evidence="1">
    <location>
        <begin position="762"/>
        <end position="803"/>
    </location>
</feature>
<dbReference type="InterPro" id="IPR028426">
    <property type="entry name" value="Huntingtin_fam"/>
</dbReference>
<dbReference type="VEuPathDB" id="VectorBase:ISCI013747"/>
<dbReference type="InterPro" id="IPR024613">
    <property type="entry name" value="Huntingtin_N_HEAT_rpt-2"/>
</dbReference>
<sequence length="2361" mass="258596">MLLRTFLANLSCPSALVRRSAALSLVTVCQYSRKPNVFFLWLLTDLFALVLPVQEGHPTHTVVGVLVCLRHLIPHLGTRPPREAPAPADRAGPTLEHFLKIYELLLHHVGNTEQSVVTAALEALHQLLTTPPPPLVQALLSTNGTTQAERQAPSQKPAPGPSATAAQRKTQDEVQHRDDKQDPPRQPGPRATQAAAQHPPETQQGTNSNAKGASCEDSDFSSTTPAQLLGLDSPLRHPGSPRRLDPRPDEEGDRSSVCSSPRIDLVFGNPGLYLDEDVALKYCARLLASSFLLTGMSGVVMPDCQVRVSVKVLAMGCLTRVLLLYPPALFLDLHVGQDEDEAQKIWDVLEFVSHPDPQLCGQTALLVGHYLGCTLRLASHGWDRWARRQTMRSDVPQLADLVDKISGVVRSPSSVSCRTGLQATRLCVGSLLRSCHAHLVPALLEACMKLKDNTYWLVKVELAEMIGELSFRALQHLEAVSGCVWRSVCPRMATYQEVLVQGILLDLLGDEDIRVRTAVTASLSKCIPQLYYAEEQPGESAVSAEAAAESSLLLGWLLQDTWSSGPPRVHGLVAPFCCRAQGAAHAEAALSRLLHLLRRRLLTSSNKHLLHGVCQALSQLVVDYPVTVYSFAWTSALGSPVSSSLTLRSQASVSSSGLHEGSTGGGLLVHLVALLSPLALDLHVHQHLLTVAGHLLAGACFGCLQPQDIEAVASQDGEEPWASMRDRHLVPLLDRLFQHAMRLLNVFAHILEEQAVPTRGGLGLSGSPALSPIRRRSRGREDAPASTGNTAKAATGKPASEVASKTPVGLGHFASLPQYLKLYEVLKAAHSNYKVSLDSGSSEKFVGLLRAALVALGQLLEVAQLQDVHGHVEELLGYLRLAMAVEPLATVECVRQLLKALFGTNLTSLWEGTSEALPATLTPSTGLYHNCCSGPYAGLSKLLAGYSARSPLLTADATALGSWLSWMRRGCEKKISTLLKPGSKKGKAVLAAHIRLFEPVVLQALKQYTVSSSAHLQASVLDLLAQLVHLRVNYCLLDSDQIFIGFVIKQFEFIEEGQVLHAQVLIPQIFYFLVLLSYERYHSKPIISMPEIIQLCDRLMASGQPPDKYVIPALQAIVEDLFLLPSANRTDSRKELETQREVVVSVLLRLVQYPEVLELLLAVVHHSYQEGEDRWKKFSRQLIDVILPLMSQLQVRLDNRHALNVLQRLFDSVSPSVFRPVDILLKALLVSPTEPTACFPAERWMCLVLASVRVLLAQTREEVVLSRLADLALPLRVPQALAPEALYDPLDLQSLGDNTEKAVARYLIQVVNVYGKHLCKILLQSPGAEAIFPFQQMSCLLLYLTHMFQSGSFRRVATAAMEAVHAESSAGTEVCGIEETNEHFLSLAYAYPTLTVQWCNILTLVNYGQQGFWSRLLWPTSQPLSPRRNRSTPAYSCSSELVSQAGLILLCDYLCENIYDAEPMTWLIVNHVSEIIHLSSEPPVSDFISVIHRNPAASGLFVQAVLTRCETRSSASFVGRLLGCLEGIHPAQCGALLALLVEKVLPTPHLCLARSCEALAQRQVELLLAQPSSSLQELARLPEFMRATRLHRRHPHLLALLEKLLKGDPTQQLASGEAVDAAGAPKWSVNKEWFLCQVRERCCSGQAWPMECSQLLANLGYEDAQAILQLKDVSPAIVCASLRLGAQRCGTAESALYRAARSSVLSRLRRLVAQVPQLAAAECPRDLAALLADGPLWDAVGRLAPPTAAYLEGLTSLAADVPMDGLEDLARFAVLCAEAIRWTTDSPERFSCSQLEAFLRALDCVLSCPSLASLMGLPEHASWVCSVAAAIYHLVSQLKGWRSFPVALQEPPANSLAAGRAPVREASVQVAELVGWLEHAGREPHIPTFIRTMLHRVITGVARLPLVNGFARTPPVLWQMQWAPQWEAPVPPPPADWLLDRDLLHEYIYRANLLGWISRQQFEETWMALLGVLNTSPSSERETPEDEQERTAVQCLSVRCITSLLLQSLRLPQPGNPHSSSLLHQPRDKPFAFVHTRCGKRLQAVRTPVHEALLKMLKLKTNMAWGRSNIDKFCRYSDYSLGQVSVEYMCVAVGLAEDVASASSPLSSSSSSSSSQHSPPGGSAGCLRREAGLAAAGLDLRSCLHFLLDLYTQWLGPPDAIGQPLLTETIRSVVMLSDIFMESSQFDWMLSLFMDMYRHHPSEDEVLAQYLVLGIAKAAAVVGLDWDMQEKMRKFVDLGLHSPMPSTQLLSLHGLLYLLAQPGDAAAPLRPPPTHNTARHTDNTTHKNTESATRELWAPALSPAQKNTKKNNTTPTRVHTKPGPCTAEESTPRSRCTFASFTDLKGCSWQTSLTAKTANSL</sequence>
<dbReference type="VEuPathDB" id="VectorBase:ISCW011918"/>
<dbReference type="VEuPathDB" id="VectorBase:ISCW023520"/>
<dbReference type="Pfam" id="PF20927">
    <property type="entry name" value="Htt_C-HEAT"/>
    <property type="match status" value="2"/>
</dbReference>
<dbReference type="VEuPathDB" id="VectorBase:ISCW013747"/>
<dbReference type="PANTHER" id="PTHR10170">
    <property type="entry name" value="HUNTINGTON DISEASE PROTEIN"/>
    <property type="match status" value="1"/>
</dbReference>
<dbReference type="VEuPathDB" id="VectorBase:ISCI011918"/>
<feature type="compositionally biased region" description="Basic and acidic residues" evidence="1">
    <location>
        <begin position="2279"/>
        <end position="2293"/>
    </location>
</feature>
<name>A0A4D5RBV2_IXOSC</name>
<dbReference type="Pfam" id="PF12372">
    <property type="entry name" value="Htt_N-HEAT"/>
    <property type="match status" value="1"/>
</dbReference>
<feature type="compositionally biased region" description="Polar residues" evidence="1">
    <location>
        <begin position="144"/>
        <end position="154"/>
    </location>
</feature>
<dbReference type="VEuPathDB" id="VectorBase:ISCW023518"/>
<dbReference type="InterPro" id="IPR016024">
    <property type="entry name" value="ARM-type_fold"/>
</dbReference>
<dbReference type="SUPFAM" id="SSF48371">
    <property type="entry name" value="ARM repeat"/>
    <property type="match status" value="1"/>
</dbReference>
<dbReference type="VEuPathDB" id="VectorBase:ISCI023518"/>
<organism evidence="2">
    <name type="scientific">Ixodes scapularis</name>
    <name type="common">Black-legged tick</name>
    <name type="synonym">Deer tick</name>
    <dbReference type="NCBI Taxonomy" id="6945"/>
    <lineage>
        <taxon>Eukaryota</taxon>
        <taxon>Metazoa</taxon>
        <taxon>Ecdysozoa</taxon>
        <taxon>Arthropoda</taxon>
        <taxon>Chelicerata</taxon>
        <taxon>Arachnida</taxon>
        <taxon>Acari</taxon>
        <taxon>Parasitiformes</taxon>
        <taxon>Ixodida</taxon>
        <taxon>Ixodoidea</taxon>
        <taxon>Ixodidae</taxon>
        <taxon>Ixodinae</taxon>
        <taxon>Ixodes</taxon>
    </lineage>
</organism>
<dbReference type="InterPro" id="IPR048412">
    <property type="entry name" value="Htt_bridge"/>
</dbReference>
<feature type="region of interest" description="Disordered" evidence="1">
    <location>
        <begin position="2266"/>
        <end position="2331"/>
    </location>
</feature>
<dbReference type="OrthoDB" id="10065698at2759"/>